<feature type="region of interest" description="Disordered" evidence="1">
    <location>
        <begin position="237"/>
        <end position="315"/>
    </location>
</feature>
<dbReference type="EMBL" id="OV121141">
    <property type="protein sequence ID" value="CAH0548548.1"/>
    <property type="molecule type" value="Genomic_DNA"/>
</dbReference>
<evidence type="ECO:0000313" key="4">
    <source>
        <dbReference type="Proteomes" id="UP001154078"/>
    </source>
</evidence>
<protein>
    <submittedName>
        <fullName evidence="3">Uncharacterized protein</fullName>
    </submittedName>
</protein>
<organism evidence="3 4">
    <name type="scientific">Brassicogethes aeneus</name>
    <name type="common">Rape pollen beetle</name>
    <name type="synonym">Meligethes aeneus</name>
    <dbReference type="NCBI Taxonomy" id="1431903"/>
    <lineage>
        <taxon>Eukaryota</taxon>
        <taxon>Metazoa</taxon>
        <taxon>Ecdysozoa</taxon>
        <taxon>Arthropoda</taxon>
        <taxon>Hexapoda</taxon>
        <taxon>Insecta</taxon>
        <taxon>Pterygota</taxon>
        <taxon>Neoptera</taxon>
        <taxon>Endopterygota</taxon>
        <taxon>Coleoptera</taxon>
        <taxon>Polyphaga</taxon>
        <taxon>Cucujiformia</taxon>
        <taxon>Nitidulidae</taxon>
        <taxon>Meligethinae</taxon>
        <taxon>Brassicogethes</taxon>
    </lineage>
</organism>
<feature type="signal peptide" evidence="2">
    <location>
        <begin position="1"/>
        <end position="17"/>
    </location>
</feature>
<dbReference type="AlphaFoldDB" id="A0A9P0AVT0"/>
<evidence type="ECO:0000256" key="2">
    <source>
        <dbReference type="SAM" id="SignalP"/>
    </source>
</evidence>
<keyword evidence="2" id="KW-0732">Signal</keyword>
<dbReference type="PANTHER" id="PTHR33964">
    <property type="entry name" value="RE45066P-RELATED"/>
    <property type="match status" value="1"/>
</dbReference>
<dbReference type="OrthoDB" id="10051804at2759"/>
<feature type="compositionally biased region" description="Low complexity" evidence="1">
    <location>
        <begin position="279"/>
        <end position="293"/>
    </location>
</feature>
<sequence>MLLFFIPIFLFPLISLARLDCSRSEYERCIRIADPLVKEARLVFPDNMNDIDLVCKTWNSFVDCLKFYTENCFTDLQRKQFNRAVESPIESVHQMCMQPSYQKEYLQYATCIKNTIIQNINCGPHYNLLVEQVSQGDVISKSTLCCSQDRFKQCVQRETRRHCDRGMLDGPASKFAGQTIDKALSFLQEQCSNYIPNSGDCAVNTDSVLYADPLSISTSPSEVYPWSTVNDIQGKEVAPSRVPPVPSSTHTWLPSTMDQSTNTQDIKTTDNMLGKRTRPSSYGRSSSWSESSRVPLSGNTVQMYPEVPSTPTSRPDWATVSTWNVMGQKPDPRDLPQNDGTFRSTMVQTSSETWYPAAGNQLNNEVDEPNQLGLKKPRNTSSSVKPVTLAGLVLLFYILFMI</sequence>
<dbReference type="PANTHER" id="PTHR33964:SF9">
    <property type="match status" value="1"/>
</dbReference>
<evidence type="ECO:0000256" key="1">
    <source>
        <dbReference type="SAM" id="MobiDB-lite"/>
    </source>
</evidence>
<feature type="compositionally biased region" description="Polar residues" evidence="1">
    <location>
        <begin position="249"/>
        <end position="271"/>
    </location>
</feature>
<dbReference type="Proteomes" id="UP001154078">
    <property type="component" value="Chromosome 10"/>
</dbReference>
<accession>A0A9P0AVT0</accession>
<reference evidence="3" key="1">
    <citation type="submission" date="2021-12" db="EMBL/GenBank/DDBJ databases">
        <authorList>
            <person name="King R."/>
        </authorList>
    </citation>
    <scope>NUCLEOTIDE SEQUENCE</scope>
</reference>
<feature type="chain" id="PRO_5040135166" evidence="2">
    <location>
        <begin position="18"/>
        <end position="402"/>
    </location>
</feature>
<keyword evidence="4" id="KW-1185">Reference proteome</keyword>
<gene>
    <name evidence="3" type="ORF">MELIAE_LOCUS2016</name>
</gene>
<evidence type="ECO:0000313" key="3">
    <source>
        <dbReference type="EMBL" id="CAH0548548.1"/>
    </source>
</evidence>
<name>A0A9P0AVT0_BRAAE</name>
<proteinExistence type="predicted"/>